<evidence type="ECO:0000313" key="2">
    <source>
        <dbReference type="EMBL" id="KAA1157537.1"/>
    </source>
</evidence>
<comment type="caution">
    <text evidence="2">The sequence shown here is derived from an EMBL/GenBank/DDBJ whole genome shotgun (WGS) entry which is preliminary data.</text>
</comment>
<proteinExistence type="predicted"/>
<gene>
    <name evidence="2" type="ORF">EU508_17590</name>
</gene>
<dbReference type="EMBL" id="SEUK01000054">
    <property type="protein sequence ID" value="KAA1157537.1"/>
    <property type="molecule type" value="Genomic_DNA"/>
</dbReference>
<reference evidence="2 3" key="1">
    <citation type="submission" date="2019-01" db="EMBL/GenBank/DDBJ databases">
        <title>Genome sequences of marine Pseudoalteromonas species.</title>
        <authorList>
            <person name="Boraston A.B."/>
            <person name="Hehemann J.-H."/>
            <person name="Vickers C.J."/>
            <person name="Salama-Alber O."/>
            <person name="Abe K."/>
            <person name="Hettle A.J."/>
        </authorList>
    </citation>
    <scope>NUCLEOTIDE SEQUENCE [LARGE SCALE GENOMIC DNA]</scope>
    <source>
        <strain evidence="2 3">PS42</strain>
    </source>
</reference>
<organism evidence="2 3">
    <name type="scientific">Pseudoalteromonas fuliginea</name>
    <dbReference type="NCBI Taxonomy" id="1872678"/>
    <lineage>
        <taxon>Bacteria</taxon>
        <taxon>Pseudomonadati</taxon>
        <taxon>Pseudomonadota</taxon>
        <taxon>Gammaproteobacteria</taxon>
        <taxon>Alteromonadales</taxon>
        <taxon>Pseudoalteromonadaceae</taxon>
        <taxon>Pseudoalteromonas</taxon>
    </lineage>
</organism>
<dbReference type="RefSeq" id="WP_149615047.1">
    <property type="nucleotide sequence ID" value="NZ_SEUK01000054.1"/>
</dbReference>
<accession>A0AB73BDA8</accession>
<protein>
    <recommendedName>
        <fullName evidence="4">DUF3616 domain-containing protein</fullName>
    </recommendedName>
</protein>
<evidence type="ECO:0000256" key="1">
    <source>
        <dbReference type="SAM" id="SignalP"/>
    </source>
</evidence>
<sequence length="336" mass="37560">MKIFKSILTTAILLSTSIHANGAVEKLQQVKTGSTPLYRYHDKQLQDLSGSAYVNGHIYLMSDGGKNSDFPEVRITTFDKLESPAYLFQRQIIQRDIEGATQIGNSIYIASSMSQINEDTDDYRVLSSIRVDDDGQFVSESYTYARDVILSAMKDKFGDDAWLRRVQVSFGKQGGINIEGLSASHNGGNNLVFGFRSPLWDKDFGSPQLDPSLSLKKGLAILIEMPEPIGSNLSESSVKLLDLKGQGIRGIEYIPAMEGYVIISGGVEKLNEYHLWFYEPKSEKVTKLSQENDGFSRLCRPESVLNLPEKSTLIILSEESGKACENVEFNYIEYKY</sequence>
<feature type="chain" id="PRO_5044492154" description="DUF3616 domain-containing protein" evidence="1">
    <location>
        <begin position="21"/>
        <end position="336"/>
    </location>
</feature>
<feature type="signal peptide" evidence="1">
    <location>
        <begin position="1"/>
        <end position="20"/>
    </location>
</feature>
<evidence type="ECO:0000313" key="3">
    <source>
        <dbReference type="Proteomes" id="UP000324162"/>
    </source>
</evidence>
<dbReference type="AlphaFoldDB" id="A0AB73BDA8"/>
<evidence type="ECO:0008006" key="4">
    <source>
        <dbReference type="Google" id="ProtNLM"/>
    </source>
</evidence>
<name>A0AB73BDA8_9GAMM</name>
<dbReference type="Proteomes" id="UP000324162">
    <property type="component" value="Unassembled WGS sequence"/>
</dbReference>
<keyword evidence="1" id="KW-0732">Signal</keyword>